<comment type="caution">
    <text evidence="3">The sequence shown here is derived from an EMBL/GenBank/DDBJ whole genome shotgun (WGS) entry which is preliminary data.</text>
</comment>
<organism evidence="3 4">
    <name type="scientific">Nocardia nova</name>
    <dbReference type="NCBI Taxonomy" id="37330"/>
    <lineage>
        <taxon>Bacteria</taxon>
        <taxon>Bacillati</taxon>
        <taxon>Actinomycetota</taxon>
        <taxon>Actinomycetes</taxon>
        <taxon>Mycobacteriales</taxon>
        <taxon>Nocardiaceae</taxon>
        <taxon>Nocardia</taxon>
    </lineage>
</organism>
<dbReference type="Pfam" id="PF26059">
    <property type="entry name" value="DUF8020"/>
    <property type="match status" value="1"/>
</dbReference>
<sequence length="249" mass="24783">MGIRAHEEGQLMKTMKKFAATSAIAIAALTVSAGTAYADTPSPSDPAAGKPDATISTDVAPGIHYTANVVDQSVVLRTDAGRLTTRGNQFELLDGNGNLAFGMPLTYRLDHKDWPIAAQIDADGRTATLTPSRNPADAVASTQPEAKPIFSQDDFNAALGVAANQVGLASGLGVLLGTAIGLAGGCVAGAVVGTALMPPLFFAGAPGGCIAGAISGAALGAAIGTVAIGGPAAVVSLVQMYNTLTAPQK</sequence>
<feature type="signal peptide" evidence="1">
    <location>
        <begin position="1"/>
        <end position="38"/>
    </location>
</feature>
<evidence type="ECO:0000313" key="3">
    <source>
        <dbReference type="EMBL" id="PPJ25372.1"/>
    </source>
</evidence>
<feature type="domain" description="DUF8020" evidence="2">
    <location>
        <begin position="62"/>
        <end position="132"/>
    </location>
</feature>
<dbReference type="AlphaFoldDB" id="A0A2S6A1Q8"/>
<reference evidence="3 4" key="1">
    <citation type="submission" date="2018-02" db="EMBL/GenBank/DDBJ databases">
        <title>8 Nocardia nova and 1 Nocardia cyriacigeorgica strain used for evolution to TMP-SMX.</title>
        <authorList>
            <person name="Mehta H."/>
            <person name="Weng J."/>
            <person name="Shamoo Y."/>
        </authorList>
    </citation>
    <scope>NUCLEOTIDE SEQUENCE [LARGE SCALE GENOMIC DNA]</scope>
    <source>
        <strain evidence="3 4">BAA2227</strain>
    </source>
</reference>
<proteinExistence type="predicted"/>
<keyword evidence="4" id="KW-1185">Reference proteome</keyword>
<evidence type="ECO:0000256" key="1">
    <source>
        <dbReference type="SAM" id="SignalP"/>
    </source>
</evidence>
<gene>
    <name evidence="3" type="ORF">C5F51_23550</name>
</gene>
<feature type="chain" id="PRO_5015496841" description="DUF8020 domain-containing protein" evidence="1">
    <location>
        <begin position="39"/>
        <end position="249"/>
    </location>
</feature>
<evidence type="ECO:0000313" key="4">
    <source>
        <dbReference type="Proteomes" id="UP000238356"/>
    </source>
</evidence>
<evidence type="ECO:0000259" key="2">
    <source>
        <dbReference type="Pfam" id="PF26059"/>
    </source>
</evidence>
<name>A0A2S6A1Q8_9NOCA</name>
<protein>
    <recommendedName>
        <fullName evidence="2">DUF8020 domain-containing protein</fullName>
    </recommendedName>
</protein>
<keyword evidence="1" id="KW-0732">Signal</keyword>
<dbReference type="EMBL" id="PSZD01000016">
    <property type="protein sequence ID" value="PPJ25372.1"/>
    <property type="molecule type" value="Genomic_DNA"/>
</dbReference>
<dbReference type="Proteomes" id="UP000238356">
    <property type="component" value="Unassembled WGS sequence"/>
</dbReference>
<dbReference type="InterPro" id="IPR058333">
    <property type="entry name" value="DUF8020"/>
</dbReference>
<accession>A0A2S6A1Q8</accession>